<dbReference type="KEGG" id="ccot:CCAX7_26090"/>
<accession>A0A402CVW2</accession>
<evidence type="ECO:0000313" key="1">
    <source>
        <dbReference type="EMBL" id="BDI30558.1"/>
    </source>
</evidence>
<dbReference type="Proteomes" id="UP000287394">
    <property type="component" value="Chromosome"/>
</dbReference>
<reference evidence="1 2" key="1">
    <citation type="journal article" date="2019" name="Int. J. Syst. Evol. Microbiol.">
        <title>Capsulimonas corticalis gen. nov., sp. nov., an aerobic capsulated bacterium, of a novel bacterial order, Capsulimonadales ord. nov., of the class Armatimonadia of the phylum Armatimonadetes.</title>
        <authorList>
            <person name="Li J."/>
            <person name="Kudo C."/>
            <person name="Tonouchi A."/>
        </authorList>
    </citation>
    <scope>NUCLEOTIDE SEQUENCE [LARGE SCALE GENOMIC DNA]</scope>
    <source>
        <strain evidence="1 2">AX-7</strain>
    </source>
</reference>
<proteinExistence type="predicted"/>
<keyword evidence="2" id="KW-1185">Reference proteome</keyword>
<dbReference type="EMBL" id="AP025739">
    <property type="protein sequence ID" value="BDI30558.1"/>
    <property type="molecule type" value="Genomic_DNA"/>
</dbReference>
<name>A0A402CVW2_9BACT</name>
<evidence type="ECO:0000313" key="2">
    <source>
        <dbReference type="Proteomes" id="UP000287394"/>
    </source>
</evidence>
<protein>
    <submittedName>
        <fullName evidence="1">Uncharacterized protein</fullName>
    </submittedName>
</protein>
<sequence>MNAYIEISPRGFSNETELYIVTPAQIAVALPIINDHRNAWARRVSASSGIVRRAKRLANKPMGVEIPRLAEGVVRSYRVMCEWADGSVSWDGKELPEV</sequence>
<dbReference type="AlphaFoldDB" id="A0A402CVW2"/>
<gene>
    <name evidence="1" type="ORF">CCAX7_26090</name>
</gene>
<organism evidence="1 2">
    <name type="scientific">Capsulimonas corticalis</name>
    <dbReference type="NCBI Taxonomy" id="2219043"/>
    <lineage>
        <taxon>Bacteria</taxon>
        <taxon>Bacillati</taxon>
        <taxon>Armatimonadota</taxon>
        <taxon>Armatimonadia</taxon>
        <taxon>Capsulimonadales</taxon>
        <taxon>Capsulimonadaceae</taxon>
        <taxon>Capsulimonas</taxon>
    </lineage>
</organism>